<sequence length="413" mass="43685">MIRRALQNTGWLMGARGINAVLSLGYLALATRSLGLEGFGNFILMITFAQAMTGLVSFQTWQAVVRWGQREERAQDAVGFAIALDILSIAVGAVAAALLLFPHEQWLPLPYDLRDEAYAYVIVSLLALRSTPTGILRLRDRYAKAATADSVTSIVRIIGASIAAIFSPTIPSFLLAWAAAELATAGTYWAFALATQKVRLGHISLFRLPRNEKGAWGFVWGTSLSGVLLISSRQVLILLVGAIGGAALAGIYRVAAQLGEGLLKLAQALLRATYPELVRDPEAARHIASRIGRIALFTGVAAVALSAMAGHWVIKAVAGGEYIAAYGPMILLSAAAAVELAGATLEALLVSRGHALRNFLLRAVPTGLALVTLPWTVERFGVAGAAGAVLVASVLTVSGLVFANREKRIKPIS</sequence>
<dbReference type="PANTHER" id="PTHR30250:SF31">
    <property type="entry name" value="INNER MEMBRANE PROTEIN YGHQ"/>
    <property type="match status" value="1"/>
</dbReference>
<organism evidence="6 7">
    <name type="scientific">Croceibacterium atlanticum</name>
    <dbReference type="NCBI Taxonomy" id="1267766"/>
    <lineage>
        <taxon>Bacteria</taxon>
        <taxon>Pseudomonadati</taxon>
        <taxon>Pseudomonadota</taxon>
        <taxon>Alphaproteobacteria</taxon>
        <taxon>Sphingomonadales</taxon>
        <taxon>Erythrobacteraceae</taxon>
        <taxon>Croceibacterium</taxon>
    </lineage>
</organism>
<dbReference type="OrthoDB" id="493991at2"/>
<evidence type="ECO:0000256" key="3">
    <source>
        <dbReference type="ARBA" id="ARBA00022692"/>
    </source>
</evidence>
<dbReference type="Proteomes" id="UP000034392">
    <property type="component" value="Chromosome"/>
</dbReference>
<name>A0A0F7KRL6_9SPHN</name>
<comment type="subcellular location">
    <subcellularLocation>
        <location evidence="1">Cell membrane</location>
        <topology evidence="1">Multi-pass membrane protein</topology>
    </subcellularLocation>
</comment>
<keyword evidence="2" id="KW-1003">Cell membrane</keyword>
<dbReference type="PATRIC" id="fig|1267766.3.peg.1213"/>
<evidence type="ECO:0000256" key="1">
    <source>
        <dbReference type="ARBA" id="ARBA00004651"/>
    </source>
</evidence>
<dbReference type="RefSeq" id="WP_156320076.1">
    <property type="nucleotide sequence ID" value="NZ_CP011452.2"/>
</dbReference>
<keyword evidence="5" id="KW-0472">Membrane</keyword>
<dbReference type="AlphaFoldDB" id="A0A0F7KRL6"/>
<evidence type="ECO:0000256" key="4">
    <source>
        <dbReference type="ARBA" id="ARBA00022989"/>
    </source>
</evidence>
<accession>A0A0F7KRL6</accession>
<keyword evidence="4" id="KW-1133">Transmembrane helix</keyword>
<evidence type="ECO:0000313" key="6">
    <source>
        <dbReference type="EMBL" id="AKH42249.1"/>
    </source>
</evidence>
<dbReference type="PANTHER" id="PTHR30250">
    <property type="entry name" value="PST FAMILY PREDICTED COLANIC ACID TRANSPORTER"/>
    <property type="match status" value="1"/>
</dbReference>
<keyword evidence="7" id="KW-1185">Reference proteome</keyword>
<evidence type="ECO:0000313" key="7">
    <source>
        <dbReference type="Proteomes" id="UP000034392"/>
    </source>
</evidence>
<dbReference type="GO" id="GO:0005886">
    <property type="term" value="C:plasma membrane"/>
    <property type="evidence" value="ECO:0007669"/>
    <property type="project" value="UniProtKB-SubCell"/>
</dbReference>
<evidence type="ECO:0000256" key="5">
    <source>
        <dbReference type="ARBA" id="ARBA00023136"/>
    </source>
</evidence>
<keyword evidence="3" id="KW-0812">Transmembrane</keyword>
<dbReference type="InterPro" id="IPR002797">
    <property type="entry name" value="Polysacc_synth"/>
</dbReference>
<dbReference type="InterPro" id="IPR050833">
    <property type="entry name" value="Poly_Biosynth_Transport"/>
</dbReference>
<dbReference type="KEGG" id="aay:WYH_01204"/>
<reference evidence="6" key="1">
    <citation type="submission" date="2015-05" db="EMBL/GenBank/DDBJ databases">
        <title>The complete genome of Altererythrobacter atlanticus strain 26DY36.</title>
        <authorList>
            <person name="Wu Y.-H."/>
            <person name="Cheng H."/>
            <person name="Wu X.-W."/>
        </authorList>
    </citation>
    <scope>NUCLEOTIDE SEQUENCE [LARGE SCALE GENOMIC DNA]</scope>
    <source>
        <strain evidence="6">26DY36</strain>
    </source>
</reference>
<dbReference type="STRING" id="1267766.WYH_01204"/>
<dbReference type="EMBL" id="CP011452">
    <property type="protein sequence ID" value="AKH42249.1"/>
    <property type="molecule type" value="Genomic_DNA"/>
</dbReference>
<proteinExistence type="predicted"/>
<evidence type="ECO:0000256" key="2">
    <source>
        <dbReference type="ARBA" id="ARBA00022475"/>
    </source>
</evidence>
<protein>
    <submittedName>
        <fullName evidence="6">Inner membrane protein YghQ</fullName>
    </submittedName>
</protein>
<gene>
    <name evidence="6" type="primary">yghQ_1</name>
    <name evidence="6" type="ORF">WYH_01204</name>
</gene>
<dbReference type="Pfam" id="PF01943">
    <property type="entry name" value="Polysacc_synt"/>
    <property type="match status" value="1"/>
</dbReference>